<dbReference type="EMBL" id="FWZT01000011">
    <property type="protein sequence ID" value="SMF38085.1"/>
    <property type="molecule type" value="Genomic_DNA"/>
</dbReference>
<evidence type="ECO:0000313" key="2">
    <source>
        <dbReference type="Proteomes" id="UP000192907"/>
    </source>
</evidence>
<protein>
    <submittedName>
        <fullName evidence="1">Uncharacterized protein</fullName>
    </submittedName>
</protein>
<reference evidence="2" key="1">
    <citation type="submission" date="2017-04" db="EMBL/GenBank/DDBJ databases">
        <authorList>
            <person name="Varghese N."/>
            <person name="Submissions S."/>
        </authorList>
    </citation>
    <scope>NUCLEOTIDE SEQUENCE [LARGE SCALE GENOMIC DNA]</scope>
    <source>
        <strain evidence="2">RKEM611</strain>
    </source>
</reference>
<dbReference type="Proteomes" id="UP000192907">
    <property type="component" value="Unassembled WGS sequence"/>
</dbReference>
<dbReference type="RefSeq" id="WP_132320037.1">
    <property type="nucleotide sequence ID" value="NZ_FWZT01000011.1"/>
</dbReference>
<accession>A0A1Y6BZP1</accession>
<dbReference type="OrthoDB" id="9913520at2"/>
<gene>
    <name evidence="1" type="ORF">SAMN06296036_111129</name>
</gene>
<name>A0A1Y6BZP1_9BACT</name>
<sequence>MDQNVVDFNAFRKKKENEKEIGRGRLPLHVSHLDGKVTGSPHFKRPQTEDFGDRMQRIKSSLEKINQLMADLKKNSKSQDFRD</sequence>
<keyword evidence="2" id="KW-1185">Reference proteome</keyword>
<organism evidence="1 2">
    <name type="scientific">Pseudobacteriovorax antillogorgiicola</name>
    <dbReference type="NCBI Taxonomy" id="1513793"/>
    <lineage>
        <taxon>Bacteria</taxon>
        <taxon>Pseudomonadati</taxon>
        <taxon>Bdellovibrionota</taxon>
        <taxon>Oligoflexia</taxon>
        <taxon>Oligoflexales</taxon>
        <taxon>Pseudobacteriovoracaceae</taxon>
        <taxon>Pseudobacteriovorax</taxon>
    </lineage>
</organism>
<dbReference type="AlphaFoldDB" id="A0A1Y6BZP1"/>
<evidence type="ECO:0000313" key="1">
    <source>
        <dbReference type="EMBL" id="SMF38085.1"/>
    </source>
</evidence>
<proteinExistence type="predicted"/>